<accession>A0A8J3Q3S3</accession>
<sequence length="110" mass="11555">MRSLPLSAREAVAYETPASRATSCSVTGLRLVLARGALSMAPIVPLRQAILLALPSFGSQMLCGSRGNHWRAAFIEADCHVARCGRGRWRIGGDCVAGAWRQFAGGGTGA</sequence>
<name>A0A8J3Q3S3_9ACTN</name>
<evidence type="ECO:0000313" key="1">
    <source>
        <dbReference type="EMBL" id="GIH02813.1"/>
    </source>
</evidence>
<organism evidence="1 2">
    <name type="scientific">Rhizocola hellebori</name>
    <dbReference type="NCBI Taxonomy" id="1392758"/>
    <lineage>
        <taxon>Bacteria</taxon>
        <taxon>Bacillati</taxon>
        <taxon>Actinomycetota</taxon>
        <taxon>Actinomycetes</taxon>
        <taxon>Micromonosporales</taxon>
        <taxon>Micromonosporaceae</taxon>
        <taxon>Rhizocola</taxon>
    </lineage>
</organism>
<dbReference type="AlphaFoldDB" id="A0A8J3Q3S3"/>
<gene>
    <name evidence="1" type="ORF">Rhe02_08800</name>
</gene>
<comment type="caution">
    <text evidence="1">The sequence shown here is derived from an EMBL/GenBank/DDBJ whole genome shotgun (WGS) entry which is preliminary data.</text>
</comment>
<dbReference type="EMBL" id="BONY01000004">
    <property type="protein sequence ID" value="GIH02813.1"/>
    <property type="molecule type" value="Genomic_DNA"/>
</dbReference>
<protein>
    <submittedName>
        <fullName evidence="1">Uncharacterized protein</fullName>
    </submittedName>
</protein>
<evidence type="ECO:0000313" key="2">
    <source>
        <dbReference type="Proteomes" id="UP000612899"/>
    </source>
</evidence>
<keyword evidence="2" id="KW-1185">Reference proteome</keyword>
<proteinExistence type="predicted"/>
<dbReference type="Proteomes" id="UP000612899">
    <property type="component" value="Unassembled WGS sequence"/>
</dbReference>
<reference evidence="1" key="1">
    <citation type="submission" date="2021-01" db="EMBL/GenBank/DDBJ databases">
        <title>Whole genome shotgun sequence of Rhizocola hellebori NBRC 109834.</title>
        <authorList>
            <person name="Komaki H."/>
            <person name="Tamura T."/>
        </authorList>
    </citation>
    <scope>NUCLEOTIDE SEQUENCE</scope>
    <source>
        <strain evidence="1">NBRC 109834</strain>
    </source>
</reference>